<reference evidence="1 2" key="1">
    <citation type="submission" date="2019-02" db="EMBL/GenBank/DDBJ databases">
        <title>Deep-cultivation of Planctomycetes and their phenomic and genomic characterization uncovers novel biology.</title>
        <authorList>
            <person name="Wiegand S."/>
            <person name="Jogler M."/>
            <person name="Boedeker C."/>
            <person name="Pinto D."/>
            <person name="Vollmers J."/>
            <person name="Rivas-Marin E."/>
            <person name="Kohn T."/>
            <person name="Peeters S.H."/>
            <person name="Heuer A."/>
            <person name="Rast P."/>
            <person name="Oberbeckmann S."/>
            <person name="Bunk B."/>
            <person name="Jeske O."/>
            <person name="Meyerdierks A."/>
            <person name="Storesund J.E."/>
            <person name="Kallscheuer N."/>
            <person name="Luecker S."/>
            <person name="Lage O.M."/>
            <person name="Pohl T."/>
            <person name="Merkel B.J."/>
            <person name="Hornburger P."/>
            <person name="Mueller R.-W."/>
            <person name="Bruemmer F."/>
            <person name="Labrenz M."/>
            <person name="Spormann A.M."/>
            <person name="Op den Camp H."/>
            <person name="Overmann J."/>
            <person name="Amann R."/>
            <person name="Jetten M.S.M."/>
            <person name="Mascher T."/>
            <person name="Medema M.H."/>
            <person name="Devos D.P."/>
            <person name="Kaster A.-K."/>
            <person name="Ovreas L."/>
            <person name="Rohde M."/>
            <person name="Galperin M.Y."/>
            <person name="Jogler C."/>
        </authorList>
    </citation>
    <scope>NUCLEOTIDE SEQUENCE [LARGE SCALE GENOMIC DNA]</scope>
    <source>
        <strain evidence="1 2">Pan161</strain>
    </source>
</reference>
<dbReference type="InterPro" id="IPR027417">
    <property type="entry name" value="P-loop_NTPase"/>
</dbReference>
<name>A0A517VFE8_9PLAN</name>
<organism evidence="1 2">
    <name type="scientific">Gimesia algae</name>
    <dbReference type="NCBI Taxonomy" id="2527971"/>
    <lineage>
        <taxon>Bacteria</taxon>
        <taxon>Pseudomonadati</taxon>
        <taxon>Planctomycetota</taxon>
        <taxon>Planctomycetia</taxon>
        <taxon>Planctomycetales</taxon>
        <taxon>Planctomycetaceae</taxon>
        <taxon>Gimesia</taxon>
    </lineage>
</organism>
<sequence>MKNKHEYDKLMSQIKVVKDRVRGVVNGTYNGMYLHGRAGTSKTHTVCSTLDTLAVNYAYSNGHLTPIGLFDLISENRDRVIVLDDVSAIFNQPIALQLLMAALGSRHDESGGRYVRYKTAKGDVVVDFTGGIICISNLPLKGHHNEILSALNDRVFVINFEPKDEQIIALLEMLASKGVGGVAAKNCQTVCRFLVNECKLRDIRPTVRLFVDKAIKDFQLYEMGGSETHWKDLIVSNLEQQLVELQHPTIDLSREEQVEAERRIALDIYLNFEEPSERINNWKERIGKSQAAFYRRVSELKKEGRLP</sequence>
<dbReference type="OrthoDB" id="253141at2"/>
<protein>
    <recommendedName>
        <fullName evidence="3">AAA family ATPase</fullName>
    </recommendedName>
</protein>
<dbReference type="KEGG" id="gax:Pan161_33870"/>
<gene>
    <name evidence="1" type="ORF">Pan161_33870</name>
</gene>
<keyword evidence="2" id="KW-1185">Reference proteome</keyword>
<dbReference type="AlphaFoldDB" id="A0A517VFE8"/>
<evidence type="ECO:0000313" key="1">
    <source>
        <dbReference type="EMBL" id="QDT91724.1"/>
    </source>
</evidence>
<proteinExistence type="predicted"/>
<dbReference type="EMBL" id="CP036343">
    <property type="protein sequence ID" value="QDT91724.1"/>
    <property type="molecule type" value="Genomic_DNA"/>
</dbReference>
<evidence type="ECO:0008006" key="3">
    <source>
        <dbReference type="Google" id="ProtNLM"/>
    </source>
</evidence>
<evidence type="ECO:0000313" key="2">
    <source>
        <dbReference type="Proteomes" id="UP000316855"/>
    </source>
</evidence>
<accession>A0A517VFE8</accession>
<dbReference type="Proteomes" id="UP000316855">
    <property type="component" value="Chromosome"/>
</dbReference>
<dbReference type="SUPFAM" id="SSF52540">
    <property type="entry name" value="P-loop containing nucleoside triphosphate hydrolases"/>
    <property type="match status" value="1"/>
</dbReference>
<dbReference type="RefSeq" id="WP_145228655.1">
    <property type="nucleotide sequence ID" value="NZ_CP036343.1"/>
</dbReference>